<keyword evidence="1" id="KW-0472">Membrane</keyword>
<dbReference type="RefSeq" id="WP_184175401.1">
    <property type="nucleotide sequence ID" value="NZ_JACHGF010000005.1"/>
</dbReference>
<protein>
    <submittedName>
        <fullName evidence="2">Uncharacterized protein</fullName>
    </submittedName>
</protein>
<comment type="caution">
    <text evidence="2">The sequence shown here is derived from an EMBL/GenBank/DDBJ whole genome shotgun (WGS) entry which is preliminary data.</text>
</comment>
<keyword evidence="1" id="KW-1133">Transmembrane helix</keyword>
<dbReference type="Proteomes" id="UP000557307">
    <property type="component" value="Unassembled WGS sequence"/>
</dbReference>
<keyword evidence="3" id="KW-1185">Reference proteome</keyword>
<accession>A0A840TQZ8</accession>
<sequence length="88" mass="9846">MTRAKYLGLLIGGAVSLGLLSLIVPEGYAEKVMEMGGTLLIILFIPILAIIRMRYLGMSGKEFLLSFIPIYGAKYRYKRLFSNKKKGE</sequence>
<evidence type="ECO:0000256" key="1">
    <source>
        <dbReference type="SAM" id="Phobius"/>
    </source>
</evidence>
<proteinExistence type="predicted"/>
<name>A0A840TQZ8_9BACT</name>
<dbReference type="EMBL" id="JACHGF010000005">
    <property type="protein sequence ID" value="MBB5285345.1"/>
    <property type="molecule type" value="Genomic_DNA"/>
</dbReference>
<gene>
    <name evidence="2" type="ORF">HNQ92_003502</name>
</gene>
<evidence type="ECO:0000313" key="3">
    <source>
        <dbReference type="Proteomes" id="UP000557307"/>
    </source>
</evidence>
<feature type="transmembrane region" description="Helical" evidence="1">
    <location>
        <begin position="35"/>
        <end position="51"/>
    </location>
</feature>
<dbReference type="AlphaFoldDB" id="A0A840TQZ8"/>
<keyword evidence="1" id="KW-0812">Transmembrane</keyword>
<organism evidence="2 3">
    <name type="scientific">Rhabdobacter roseus</name>
    <dbReference type="NCBI Taxonomy" id="1655419"/>
    <lineage>
        <taxon>Bacteria</taxon>
        <taxon>Pseudomonadati</taxon>
        <taxon>Bacteroidota</taxon>
        <taxon>Cytophagia</taxon>
        <taxon>Cytophagales</taxon>
        <taxon>Cytophagaceae</taxon>
        <taxon>Rhabdobacter</taxon>
    </lineage>
</organism>
<reference evidence="2 3" key="1">
    <citation type="submission" date="2020-08" db="EMBL/GenBank/DDBJ databases">
        <title>Genomic Encyclopedia of Type Strains, Phase IV (KMG-IV): sequencing the most valuable type-strain genomes for metagenomic binning, comparative biology and taxonomic classification.</title>
        <authorList>
            <person name="Goeker M."/>
        </authorList>
    </citation>
    <scope>NUCLEOTIDE SEQUENCE [LARGE SCALE GENOMIC DNA]</scope>
    <source>
        <strain evidence="2 3">DSM 105074</strain>
    </source>
</reference>
<evidence type="ECO:0000313" key="2">
    <source>
        <dbReference type="EMBL" id="MBB5285345.1"/>
    </source>
</evidence>